<protein>
    <submittedName>
        <fullName evidence="1">Uncharacterized protein</fullName>
    </submittedName>
</protein>
<name>A0A0F9R7W6_9ZZZZ</name>
<organism evidence="1">
    <name type="scientific">marine sediment metagenome</name>
    <dbReference type="NCBI Taxonomy" id="412755"/>
    <lineage>
        <taxon>unclassified sequences</taxon>
        <taxon>metagenomes</taxon>
        <taxon>ecological metagenomes</taxon>
    </lineage>
</organism>
<evidence type="ECO:0000313" key="1">
    <source>
        <dbReference type="EMBL" id="KKN21316.1"/>
    </source>
</evidence>
<reference evidence="1" key="1">
    <citation type="journal article" date="2015" name="Nature">
        <title>Complex archaea that bridge the gap between prokaryotes and eukaryotes.</title>
        <authorList>
            <person name="Spang A."/>
            <person name="Saw J.H."/>
            <person name="Jorgensen S.L."/>
            <person name="Zaremba-Niedzwiedzka K."/>
            <person name="Martijn J."/>
            <person name="Lind A.E."/>
            <person name="van Eijk R."/>
            <person name="Schleper C."/>
            <person name="Guy L."/>
            <person name="Ettema T.J."/>
        </authorList>
    </citation>
    <scope>NUCLEOTIDE SEQUENCE</scope>
</reference>
<comment type="caution">
    <text evidence="1">The sequence shown here is derived from an EMBL/GenBank/DDBJ whole genome shotgun (WGS) entry which is preliminary data.</text>
</comment>
<proteinExistence type="predicted"/>
<accession>A0A0F9R7W6</accession>
<dbReference type="EMBL" id="LAZR01003158">
    <property type="protein sequence ID" value="KKN21316.1"/>
    <property type="molecule type" value="Genomic_DNA"/>
</dbReference>
<dbReference type="AlphaFoldDB" id="A0A0F9R7W6"/>
<sequence>MKEYKRETIIENDSVKIDMDTDGTAYIESKKGDLKLGDKDIQFLSKVSEIAKEE</sequence>
<gene>
    <name evidence="1" type="ORF">LCGC14_0926580</name>
</gene>